<evidence type="ECO:0000313" key="2">
    <source>
        <dbReference type="Proteomes" id="UP000234681"/>
    </source>
</evidence>
<dbReference type="AlphaFoldDB" id="A6I1D1"/>
<gene>
    <name evidence="1 3" type="primary">Leo1</name>
    <name evidence="1" type="ORF">rCG_25506</name>
</gene>
<dbReference type="EMBL" id="CH473954">
    <property type="protein sequence ID" value="EDL77798.1"/>
    <property type="molecule type" value="Genomic_DNA"/>
</dbReference>
<name>A6I1D1_RAT</name>
<evidence type="ECO:0000313" key="1">
    <source>
        <dbReference type="EMBL" id="EDL77798.1"/>
    </source>
</evidence>
<dbReference type="Proteomes" id="UP000234681">
    <property type="component" value="Chromosome 8"/>
</dbReference>
<reference evidence="1 2" key="1">
    <citation type="submission" date="2005-09" db="EMBL/GenBank/DDBJ databases">
        <authorList>
            <person name="Mural R.J."/>
            <person name="Li P.W."/>
            <person name="Adams M.D."/>
            <person name="Amanatides P.G."/>
            <person name="Baden-Tillson H."/>
            <person name="Barnstead M."/>
            <person name="Chin S.H."/>
            <person name="Dew I."/>
            <person name="Evans C.A."/>
            <person name="Ferriera S."/>
            <person name="Flanigan M."/>
            <person name="Fosler C."/>
            <person name="Glodek A."/>
            <person name="Gu Z."/>
            <person name="Holt R.A."/>
            <person name="Jennings D."/>
            <person name="Kraft C.L."/>
            <person name="Lu F."/>
            <person name="Nguyen T."/>
            <person name="Nusskern D.R."/>
            <person name="Pfannkoch C.M."/>
            <person name="Sitter C."/>
            <person name="Sutton G.G."/>
            <person name="Venter J.C."/>
            <person name="Wang Z."/>
            <person name="Woodage T."/>
            <person name="Zheng X.H."/>
            <person name="Zhong F."/>
        </authorList>
    </citation>
    <scope>NUCLEOTIDE SEQUENCE [LARGE SCALE GENOMIC DNA]</scope>
    <source>
        <strain>BN</strain>
        <strain evidence="2">Sprague-Dawley</strain>
    </source>
</reference>
<evidence type="ECO:0000313" key="3">
    <source>
        <dbReference type="RGD" id="1549772"/>
    </source>
</evidence>
<sequence length="47" mass="5776">MHSTCTQHRMGQIKMILFLCGKRRERSDGIYWRENPRMNRFFKNDSV</sequence>
<protein>
    <submittedName>
        <fullName evidence="1">Leo1, Paf1/RNA polymerase II complex component, homolog (S. cerevisiae), isoform CRA_c</fullName>
    </submittedName>
</protein>
<proteinExistence type="predicted"/>
<accession>A6I1D1</accession>
<organism evidence="1 2">
    <name type="scientific">Rattus norvegicus</name>
    <name type="common">Rat</name>
    <dbReference type="NCBI Taxonomy" id="10116"/>
    <lineage>
        <taxon>Eukaryota</taxon>
        <taxon>Metazoa</taxon>
        <taxon>Chordata</taxon>
        <taxon>Craniata</taxon>
        <taxon>Vertebrata</taxon>
        <taxon>Euteleostomi</taxon>
        <taxon>Mammalia</taxon>
        <taxon>Eutheria</taxon>
        <taxon>Euarchontoglires</taxon>
        <taxon>Glires</taxon>
        <taxon>Rodentia</taxon>
        <taxon>Myomorpha</taxon>
        <taxon>Muroidea</taxon>
        <taxon>Muridae</taxon>
        <taxon>Murinae</taxon>
        <taxon>Rattus</taxon>
    </lineage>
</organism>
<dbReference type="RGD" id="1549772">
    <property type="gene designation" value="Leo1"/>
</dbReference>